<dbReference type="InterPro" id="IPR002577">
    <property type="entry name" value="HTH_HxlR"/>
</dbReference>
<dbReference type="SUPFAM" id="SSF46785">
    <property type="entry name" value="Winged helix' DNA-binding domain"/>
    <property type="match status" value="1"/>
</dbReference>
<dbReference type="PANTHER" id="PTHR33204:SF37">
    <property type="entry name" value="HTH-TYPE TRANSCRIPTIONAL REGULATOR YODB"/>
    <property type="match status" value="1"/>
</dbReference>
<dbReference type="GO" id="GO:0003677">
    <property type="term" value="F:DNA binding"/>
    <property type="evidence" value="ECO:0007669"/>
    <property type="project" value="UniProtKB-KW"/>
</dbReference>
<feature type="domain" description="HTH hxlR-type" evidence="4">
    <location>
        <begin position="20"/>
        <end position="113"/>
    </location>
</feature>
<proteinExistence type="predicted"/>
<evidence type="ECO:0000256" key="2">
    <source>
        <dbReference type="ARBA" id="ARBA00023125"/>
    </source>
</evidence>
<dbReference type="Proteomes" id="UP000588369">
    <property type="component" value="Unassembled WGS sequence"/>
</dbReference>
<gene>
    <name evidence="5" type="ORF">HF844_06335</name>
</gene>
<dbReference type="InterPro" id="IPR036388">
    <property type="entry name" value="WH-like_DNA-bd_sf"/>
</dbReference>
<keyword evidence="1" id="KW-0805">Transcription regulation</keyword>
<dbReference type="PANTHER" id="PTHR33204">
    <property type="entry name" value="TRANSCRIPTIONAL REGULATOR, MARR FAMILY"/>
    <property type="match status" value="1"/>
</dbReference>
<keyword evidence="2" id="KW-0238">DNA-binding</keyword>
<dbReference type="RefSeq" id="WP_168984326.1">
    <property type="nucleotide sequence ID" value="NZ_JABAGI010000008.1"/>
</dbReference>
<keyword evidence="3" id="KW-0804">Transcription</keyword>
<name>A0A7X9NRQ5_9BIFI</name>
<accession>A0A7X9NRQ5</accession>
<comment type="caution">
    <text evidence="5">The sequence shown here is derived from an EMBL/GenBank/DDBJ whole genome shotgun (WGS) entry which is preliminary data.</text>
</comment>
<dbReference type="AlphaFoldDB" id="A0A7X9NRQ5"/>
<protein>
    <submittedName>
        <fullName evidence="5">Helix-turn-helix transcriptional regulator</fullName>
    </submittedName>
</protein>
<dbReference type="EMBL" id="JABAGI010000008">
    <property type="protein sequence ID" value="NME62413.1"/>
    <property type="molecule type" value="Genomic_DNA"/>
</dbReference>
<dbReference type="InterPro" id="IPR036390">
    <property type="entry name" value="WH_DNA-bd_sf"/>
</dbReference>
<reference evidence="5 6" key="1">
    <citation type="submission" date="2020-04" db="EMBL/GenBank/DDBJ databases">
        <authorList>
            <person name="Hitch T.C.A."/>
            <person name="Wylensek D."/>
            <person name="Clavel T."/>
        </authorList>
    </citation>
    <scope>NUCLEOTIDE SEQUENCE [LARGE SCALE GENOMIC DNA]</scope>
    <source>
        <strain evidence="5 6">BSM-130-P53-3C</strain>
    </source>
</reference>
<dbReference type="Gene3D" id="1.10.10.10">
    <property type="entry name" value="Winged helix-like DNA-binding domain superfamily/Winged helix DNA-binding domain"/>
    <property type="match status" value="1"/>
</dbReference>
<organism evidence="5 6">
    <name type="scientific">Bifidobacterium thermophilum</name>
    <dbReference type="NCBI Taxonomy" id="33905"/>
    <lineage>
        <taxon>Bacteria</taxon>
        <taxon>Bacillati</taxon>
        <taxon>Actinomycetota</taxon>
        <taxon>Actinomycetes</taxon>
        <taxon>Bifidobacteriales</taxon>
        <taxon>Bifidobacteriaceae</taxon>
        <taxon>Bifidobacterium</taxon>
    </lineage>
</organism>
<dbReference type="Pfam" id="PF01638">
    <property type="entry name" value="HxlR"/>
    <property type="match status" value="1"/>
</dbReference>
<evidence type="ECO:0000313" key="6">
    <source>
        <dbReference type="Proteomes" id="UP000588369"/>
    </source>
</evidence>
<evidence type="ECO:0000313" key="5">
    <source>
        <dbReference type="EMBL" id="NME62413.1"/>
    </source>
</evidence>
<dbReference type="PROSITE" id="PS51118">
    <property type="entry name" value="HTH_HXLR"/>
    <property type="match status" value="1"/>
</dbReference>
<evidence type="ECO:0000259" key="4">
    <source>
        <dbReference type="PROSITE" id="PS51118"/>
    </source>
</evidence>
<sequence>MTSSENPKNPHNFNVFAAACPSRKLLNDVTRRWSILVLASLLDGSLRFGQIRERVDGISDRMLSATLGALAEDRLIAKDDAAGTYSLTEPGRQIARQSLELFDSLYLALDEIVDARQVGDDVAGSSAGMAGVAAPGGASVSDGAVS</sequence>
<evidence type="ECO:0000256" key="1">
    <source>
        <dbReference type="ARBA" id="ARBA00023015"/>
    </source>
</evidence>
<evidence type="ECO:0000256" key="3">
    <source>
        <dbReference type="ARBA" id="ARBA00023163"/>
    </source>
</evidence>